<dbReference type="AlphaFoldDB" id="A0A382AW97"/>
<dbReference type="SUPFAM" id="SSF53613">
    <property type="entry name" value="Ribokinase-like"/>
    <property type="match status" value="1"/>
</dbReference>
<gene>
    <name evidence="5" type="ORF">METZ01_LOCUS158498</name>
</gene>
<proteinExistence type="inferred from homology"/>
<dbReference type="Gene3D" id="3.40.1190.20">
    <property type="match status" value="1"/>
</dbReference>
<sequence length="316" mass="34175">MSPSHQILQPELRDSDSPAVTCIGALSPAEVYTVDSPLLWDKGTEWNSRADFLSDDAVIVAASLNSLGWKVGLVTNRLGDDVLGENVVRELCRLGIEGTIVLDPSIETPYEIVISDKTGGRTYIWKRQENVLLTMKESDLSVITDSKFVYADIYDWPYNAPALEQARILGIPVFFNLEDLALVDKVGLDVYSLATVAQVSVSENLPIDFASNWAKEALSRGVVVVMITGGPMGVHYYSSDVCFGVSAPDITLIDSNGAGAIFASGFLSGFLRNMSPEESVKLGVAISSLSCEKIGTAIPDMNKINKLCRDLKSSTI</sequence>
<protein>
    <recommendedName>
        <fullName evidence="4">Carbohydrate kinase PfkB domain-containing protein</fullName>
    </recommendedName>
</protein>
<dbReference type="InterPro" id="IPR050306">
    <property type="entry name" value="PfkB_Carbo_kinase"/>
</dbReference>
<evidence type="ECO:0000259" key="4">
    <source>
        <dbReference type="Pfam" id="PF00294"/>
    </source>
</evidence>
<dbReference type="InterPro" id="IPR029056">
    <property type="entry name" value="Ribokinase-like"/>
</dbReference>
<evidence type="ECO:0000256" key="1">
    <source>
        <dbReference type="ARBA" id="ARBA00010688"/>
    </source>
</evidence>
<evidence type="ECO:0000313" key="5">
    <source>
        <dbReference type="EMBL" id="SVB05644.1"/>
    </source>
</evidence>
<feature type="domain" description="Carbohydrate kinase PfkB" evidence="4">
    <location>
        <begin position="208"/>
        <end position="299"/>
    </location>
</feature>
<evidence type="ECO:0000256" key="3">
    <source>
        <dbReference type="ARBA" id="ARBA00022777"/>
    </source>
</evidence>
<name>A0A382AW97_9ZZZZ</name>
<dbReference type="EMBL" id="UINC01027058">
    <property type="protein sequence ID" value="SVB05644.1"/>
    <property type="molecule type" value="Genomic_DNA"/>
</dbReference>
<dbReference type="GO" id="GO:0016301">
    <property type="term" value="F:kinase activity"/>
    <property type="evidence" value="ECO:0007669"/>
    <property type="project" value="UniProtKB-KW"/>
</dbReference>
<reference evidence="5" key="1">
    <citation type="submission" date="2018-05" db="EMBL/GenBank/DDBJ databases">
        <authorList>
            <person name="Lanie J.A."/>
            <person name="Ng W.-L."/>
            <person name="Kazmierczak K.M."/>
            <person name="Andrzejewski T.M."/>
            <person name="Davidsen T.M."/>
            <person name="Wayne K.J."/>
            <person name="Tettelin H."/>
            <person name="Glass J.I."/>
            <person name="Rusch D."/>
            <person name="Podicherti R."/>
            <person name="Tsui H.-C.T."/>
            <person name="Winkler M.E."/>
        </authorList>
    </citation>
    <scope>NUCLEOTIDE SEQUENCE</scope>
</reference>
<dbReference type="Pfam" id="PF00294">
    <property type="entry name" value="PfkB"/>
    <property type="match status" value="1"/>
</dbReference>
<dbReference type="PANTHER" id="PTHR43085">
    <property type="entry name" value="HEXOKINASE FAMILY MEMBER"/>
    <property type="match status" value="1"/>
</dbReference>
<keyword evidence="3" id="KW-0418">Kinase</keyword>
<dbReference type="InterPro" id="IPR011611">
    <property type="entry name" value="PfkB_dom"/>
</dbReference>
<dbReference type="PANTHER" id="PTHR43085:SF57">
    <property type="entry name" value="CARBOHYDRATE KINASE PFKB DOMAIN-CONTAINING PROTEIN"/>
    <property type="match status" value="1"/>
</dbReference>
<evidence type="ECO:0000256" key="2">
    <source>
        <dbReference type="ARBA" id="ARBA00022679"/>
    </source>
</evidence>
<keyword evidence="2" id="KW-0808">Transferase</keyword>
<comment type="similarity">
    <text evidence="1">Belongs to the carbohydrate kinase PfkB family.</text>
</comment>
<accession>A0A382AW97</accession>
<organism evidence="5">
    <name type="scientific">marine metagenome</name>
    <dbReference type="NCBI Taxonomy" id="408172"/>
    <lineage>
        <taxon>unclassified sequences</taxon>
        <taxon>metagenomes</taxon>
        <taxon>ecological metagenomes</taxon>
    </lineage>
</organism>